<evidence type="ECO:0000256" key="3">
    <source>
        <dbReference type="SAM" id="SignalP"/>
    </source>
</evidence>
<dbReference type="InterPro" id="IPR036779">
    <property type="entry name" value="LysM_dom_sf"/>
</dbReference>
<dbReference type="SUPFAM" id="SSF54106">
    <property type="entry name" value="LysM domain"/>
    <property type="match status" value="1"/>
</dbReference>
<dbReference type="InterPro" id="IPR023346">
    <property type="entry name" value="Lysozyme-like_dom_sf"/>
</dbReference>
<dbReference type="Gene3D" id="1.10.530.10">
    <property type="match status" value="1"/>
</dbReference>
<evidence type="ECO:0000313" key="6">
    <source>
        <dbReference type="Proteomes" id="UP001321580"/>
    </source>
</evidence>
<protein>
    <submittedName>
        <fullName evidence="5">Transglycosylase SLT domain-containing protein</fullName>
    </submittedName>
</protein>
<evidence type="ECO:0000313" key="5">
    <source>
        <dbReference type="EMBL" id="MDI9239340.1"/>
    </source>
</evidence>
<evidence type="ECO:0000259" key="4">
    <source>
        <dbReference type="PROSITE" id="PS51782"/>
    </source>
</evidence>
<name>A0ABT6XGQ1_9GAMM</name>
<dbReference type="InterPro" id="IPR000189">
    <property type="entry name" value="Transglyc_AS"/>
</dbReference>
<dbReference type="SMART" id="SM00257">
    <property type="entry name" value="LysM"/>
    <property type="match status" value="1"/>
</dbReference>
<accession>A0ABT6XGQ1</accession>
<dbReference type="CDD" id="cd16894">
    <property type="entry name" value="MltD-like"/>
    <property type="match status" value="1"/>
</dbReference>
<feature type="compositionally biased region" description="Low complexity" evidence="2">
    <location>
        <begin position="334"/>
        <end position="343"/>
    </location>
</feature>
<proteinExistence type="inferred from homology"/>
<gene>
    <name evidence="5" type="ORF">QLQ15_10530</name>
</gene>
<organism evidence="5 6">
    <name type="scientific">Lysobacter stagni</name>
    <dbReference type="NCBI Taxonomy" id="3045172"/>
    <lineage>
        <taxon>Bacteria</taxon>
        <taxon>Pseudomonadati</taxon>
        <taxon>Pseudomonadota</taxon>
        <taxon>Gammaproteobacteria</taxon>
        <taxon>Lysobacterales</taxon>
        <taxon>Lysobacteraceae</taxon>
        <taxon>Lysobacter</taxon>
    </lineage>
</organism>
<keyword evidence="3" id="KW-0732">Signal</keyword>
<feature type="domain" description="LysM" evidence="4">
    <location>
        <begin position="346"/>
        <end position="390"/>
    </location>
</feature>
<reference evidence="5 6" key="1">
    <citation type="submission" date="2023-05" db="EMBL/GenBank/DDBJ databases">
        <title>Lysobacter sp. strain LF1 Genome sequencing and assembly.</title>
        <authorList>
            <person name="Jung Y."/>
        </authorList>
    </citation>
    <scope>NUCLEOTIDE SEQUENCE [LARGE SCALE GENOMIC DNA]</scope>
    <source>
        <strain evidence="5 6">LF1</strain>
    </source>
</reference>
<comment type="caution">
    <text evidence="5">The sequence shown here is derived from an EMBL/GenBank/DDBJ whole genome shotgun (WGS) entry which is preliminary data.</text>
</comment>
<dbReference type="InterPro" id="IPR018392">
    <property type="entry name" value="LysM"/>
</dbReference>
<evidence type="ECO:0000256" key="2">
    <source>
        <dbReference type="SAM" id="MobiDB-lite"/>
    </source>
</evidence>
<dbReference type="SUPFAM" id="SSF53955">
    <property type="entry name" value="Lysozyme-like"/>
    <property type="match status" value="1"/>
</dbReference>
<feature type="region of interest" description="Disordered" evidence="2">
    <location>
        <begin position="319"/>
        <end position="355"/>
    </location>
</feature>
<keyword evidence="6" id="KW-1185">Reference proteome</keyword>
<dbReference type="EMBL" id="JASGBI010000001">
    <property type="protein sequence ID" value="MDI9239340.1"/>
    <property type="molecule type" value="Genomic_DNA"/>
</dbReference>
<dbReference type="PROSITE" id="PS51782">
    <property type="entry name" value="LYSM"/>
    <property type="match status" value="1"/>
</dbReference>
<feature type="chain" id="PRO_5045845203" evidence="3">
    <location>
        <begin position="26"/>
        <end position="407"/>
    </location>
</feature>
<evidence type="ECO:0000256" key="1">
    <source>
        <dbReference type="ARBA" id="ARBA00007734"/>
    </source>
</evidence>
<feature type="signal peptide" evidence="3">
    <location>
        <begin position="1"/>
        <end position="25"/>
    </location>
</feature>
<dbReference type="PROSITE" id="PS00922">
    <property type="entry name" value="TRANSGLYCOSYLASE"/>
    <property type="match status" value="1"/>
</dbReference>
<dbReference type="InterPro" id="IPR008258">
    <property type="entry name" value="Transglycosylase_SLT_dom_1"/>
</dbReference>
<dbReference type="Pfam" id="PF01464">
    <property type="entry name" value="SLT"/>
    <property type="match status" value="1"/>
</dbReference>
<sequence>MRAAHAWRYAVLAFAMASAMTPASAQEEAITGGPEAPTAVAAAVPTLPAPGKRNGLEIYRVFREGLAEPECAADTASVRWRQHFAHVPRKLANGDDDVLPLFGYVVDALRASHLPTEFALIPFVESGYRPSARSAQGPAGLWQMIGITARDHGVPIRTGYDGRLSPIDSTQAAVRYLKTLHGMFAGDWRLAVMAYNAGEYRVLNALRRSGQNARDVQLDKLVGMPDITTAYVRKLHALSCLIEQADDREEWMRALDRDVPRLQAVEVDVQRVDQWAARTGQDSQQLRRLNPVFADGRINRAGGSPARLLAVADVAGSSVAPPDSMADASPVTPPGADGAAAAPEPRRHTVARGESASTIARRYRIGVGDLLQRNGLAVKAVLRPGQILVIDALGKHGDAIPGSTGSP</sequence>
<dbReference type="Proteomes" id="UP001321580">
    <property type="component" value="Unassembled WGS sequence"/>
</dbReference>
<dbReference type="Pfam" id="PF01476">
    <property type="entry name" value="LysM"/>
    <property type="match status" value="1"/>
</dbReference>
<comment type="similarity">
    <text evidence="1">Belongs to the transglycosylase Slt family.</text>
</comment>
<dbReference type="CDD" id="cd00118">
    <property type="entry name" value="LysM"/>
    <property type="match status" value="1"/>
</dbReference>
<dbReference type="Gene3D" id="3.10.350.10">
    <property type="entry name" value="LysM domain"/>
    <property type="match status" value="1"/>
</dbReference>